<dbReference type="Pfam" id="PF16074">
    <property type="entry name" value="PilW"/>
    <property type="match status" value="1"/>
</dbReference>
<reference evidence="3 5" key="2">
    <citation type="submission" date="2018-12" db="EMBL/GenBank/DDBJ databases">
        <authorList>
            <consortium name="Pathogen Informatics"/>
        </authorList>
    </citation>
    <scope>NUCLEOTIDE SEQUENCE [LARGE SCALE GENOMIC DNA]</scope>
    <source>
        <strain evidence="3 5">NCTC11976</strain>
    </source>
</reference>
<dbReference type="RefSeq" id="WP_028379794.1">
    <property type="nucleotide sequence ID" value="NZ_CAAAIT010000001.1"/>
</dbReference>
<dbReference type="Proteomes" id="UP000054921">
    <property type="component" value="Unassembled WGS sequence"/>
</dbReference>
<dbReference type="Pfam" id="PF07963">
    <property type="entry name" value="N_methyl"/>
    <property type="match status" value="1"/>
</dbReference>
<dbReference type="AlphaFoldDB" id="A0A0W0SA35"/>
<name>A0A0W0SA35_9GAMM</name>
<keyword evidence="1" id="KW-0472">Membrane</keyword>
<dbReference type="EMBL" id="LR134173">
    <property type="protein sequence ID" value="VEB39200.1"/>
    <property type="molecule type" value="Genomic_DNA"/>
</dbReference>
<evidence type="ECO:0000313" key="5">
    <source>
        <dbReference type="Proteomes" id="UP000277577"/>
    </source>
</evidence>
<reference evidence="2 4" key="1">
    <citation type="submission" date="2015-11" db="EMBL/GenBank/DDBJ databases">
        <title>Genomic analysis of 38 Legionella species identifies large and diverse effector repertoires.</title>
        <authorList>
            <person name="Burstein D."/>
            <person name="Amaro F."/>
            <person name="Zusman T."/>
            <person name="Lifshitz Z."/>
            <person name="Cohen O."/>
            <person name="Gilbert J.A."/>
            <person name="Pupko T."/>
            <person name="Shuman H.A."/>
            <person name="Segal G."/>
        </authorList>
    </citation>
    <scope>NUCLEOTIDE SEQUENCE [LARGE SCALE GENOMIC DNA]</scope>
    <source>
        <strain evidence="2 4">ORW</strain>
    </source>
</reference>
<protein>
    <submittedName>
        <fullName evidence="2">Tfp pilus assembly protein PilW</fullName>
    </submittedName>
</protein>
<gene>
    <name evidence="2" type="ORF">Lche_2480</name>
    <name evidence="3" type="ORF">NCTC11976_03124</name>
</gene>
<dbReference type="InterPro" id="IPR032092">
    <property type="entry name" value="PilW"/>
</dbReference>
<dbReference type="NCBIfam" id="TIGR02532">
    <property type="entry name" value="IV_pilin_GFxxxE"/>
    <property type="match status" value="1"/>
</dbReference>
<dbReference type="GO" id="GO:0043683">
    <property type="term" value="P:type IV pilus assembly"/>
    <property type="evidence" value="ECO:0007669"/>
    <property type="project" value="InterPro"/>
</dbReference>
<evidence type="ECO:0000313" key="2">
    <source>
        <dbReference type="EMBL" id="KTC80460.1"/>
    </source>
</evidence>
<dbReference type="InterPro" id="IPR012902">
    <property type="entry name" value="N_methyl_site"/>
</dbReference>
<dbReference type="OrthoDB" id="5296662at2"/>
<dbReference type="PATRIC" id="fig|28084.5.peg.2677"/>
<evidence type="ECO:0000313" key="4">
    <source>
        <dbReference type="Proteomes" id="UP000054921"/>
    </source>
</evidence>
<sequence length="355" mass="37007">MNTYTKYQQGFSLVELMIATAIGLLLSYAVMEVYVTQTQVYRTTNSQALIQSTENAIANLVIPIIRSTGFVGCGSDSTAMSNLNGGGSSPLGTLNANPTLIAGYNRNGTTISITQDNPSNDANAGDWTPSLDPSLAGSVENTSDVVVVLGAASGSFPVSITAIDSSSSSFTVQSTTGLSLAAGQFAAVSDCVKSSVFVITGVAGTSISHAAGSGQYDNSTSTFIVNYQIGSQFIPLQQTAFFVGQGQGGQSSLMRGTLTETGWTIQPLVPGVDVMKVQYGIGGNGTISQYVTADAVPNWAQVYAIRLGFLIEGQAASGNQNTTQYRVLDTLVTVPNDNRLRHVYEVNIALRNAGS</sequence>
<dbReference type="Proteomes" id="UP000277577">
    <property type="component" value="Chromosome"/>
</dbReference>
<keyword evidence="1" id="KW-1133">Transmembrane helix</keyword>
<feature type="transmembrane region" description="Helical" evidence="1">
    <location>
        <begin position="12"/>
        <end position="31"/>
    </location>
</feature>
<dbReference type="EMBL" id="LNXW01000013">
    <property type="protein sequence ID" value="KTC80460.1"/>
    <property type="molecule type" value="Genomic_DNA"/>
</dbReference>
<accession>A0A0W0SA35</accession>
<dbReference type="STRING" id="28084.Lche_2480"/>
<proteinExistence type="predicted"/>
<organism evidence="2 4">
    <name type="scientific">Legionella cherrii</name>
    <dbReference type="NCBI Taxonomy" id="28084"/>
    <lineage>
        <taxon>Bacteria</taxon>
        <taxon>Pseudomonadati</taxon>
        <taxon>Pseudomonadota</taxon>
        <taxon>Gammaproteobacteria</taxon>
        <taxon>Legionellales</taxon>
        <taxon>Legionellaceae</taxon>
        <taxon>Legionella</taxon>
    </lineage>
</organism>
<keyword evidence="1" id="KW-0812">Transmembrane</keyword>
<evidence type="ECO:0000313" key="3">
    <source>
        <dbReference type="EMBL" id="VEB39200.1"/>
    </source>
</evidence>
<evidence type="ECO:0000256" key="1">
    <source>
        <dbReference type="SAM" id="Phobius"/>
    </source>
</evidence>
<keyword evidence="5" id="KW-1185">Reference proteome</keyword>